<keyword evidence="4" id="KW-1185">Reference proteome</keyword>
<dbReference type="PATRIC" id="fig|891968.3.peg.300"/>
<name>I4BUK8_ACEMN</name>
<keyword evidence="2" id="KW-0472">Membrane</keyword>
<evidence type="ECO:0000313" key="4">
    <source>
        <dbReference type="Proteomes" id="UP000006061"/>
    </source>
</evidence>
<evidence type="ECO:0000256" key="2">
    <source>
        <dbReference type="SAM" id="Phobius"/>
    </source>
</evidence>
<evidence type="ECO:0000313" key="3">
    <source>
        <dbReference type="EMBL" id="AFM20965.1"/>
    </source>
</evidence>
<gene>
    <name evidence="3" type="ordered locus">Anamo_0308</name>
</gene>
<protein>
    <recommendedName>
        <fullName evidence="5">Transmembrane protein</fullName>
    </recommendedName>
</protein>
<feature type="compositionally biased region" description="Low complexity" evidence="1">
    <location>
        <begin position="147"/>
        <end position="158"/>
    </location>
</feature>
<keyword evidence="2" id="KW-0812">Transmembrane</keyword>
<evidence type="ECO:0008006" key="5">
    <source>
        <dbReference type="Google" id="ProtNLM"/>
    </source>
</evidence>
<dbReference type="KEGG" id="amo:Anamo_0308"/>
<sequence length="209" mass="23579">MERRLLRIRRWIDRSLEAWRRGNPRDVIVELECAEAEMRIAKDEILSLAVSDSTPRRRNISQLLSSLFVAAIFLMAVALPVSMDSFNGQNEANEITKGESSSLHMSLITDDEERFILALRKSLSDTNVARAYELSKAKGEGQIIKGPSSRTSKPTSSSNVIKNEQKGLREHGHRDVSFEETMLEDFLKLVQRGEKALRDQSGTAVEFSN</sequence>
<dbReference type="HOGENOM" id="CLU_1313295_0_0_0"/>
<feature type="transmembrane region" description="Helical" evidence="2">
    <location>
        <begin position="63"/>
        <end position="83"/>
    </location>
</feature>
<proteinExistence type="predicted"/>
<dbReference type="eggNOG" id="ENOG50330EF">
    <property type="taxonomic scope" value="Bacteria"/>
</dbReference>
<keyword evidence="2" id="KW-1133">Transmembrane helix</keyword>
<dbReference type="Proteomes" id="UP000006061">
    <property type="component" value="Chromosome"/>
</dbReference>
<dbReference type="EMBL" id="CP003198">
    <property type="protein sequence ID" value="AFM20965.1"/>
    <property type="molecule type" value="Genomic_DNA"/>
</dbReference>
<dbReference type="AlphaFoldDB" id="I4BUK8"/>
<feature type="region of interest" description="Disordered" evidence="1">
    <location>
        <begin position="140"/>
        <end position="176"/>
    </location>
</feature>
<organism evidence="3 4">
    <name type="scientific">Acetomicrobium mobile (strain ATCC BAA-54 / DSM 13181 / JCM 12221 / NGA)</name>
    <name type="common">Anaerobaculum mobile</name>
    <dbReference type="NCBI Taxonomy" id="891968"/>
    <lineage>
        <taxon>Bacteria</taxon>
        <taxon>Thermotogati</taxon>
        <taxon>Synergistota</taxon>
        <taxon>Synergistia</taxon>
        <taxon>Synergistales</taxon>
        <taxon>Acetomicrobiaceae</taxon>
        <taxon>Acetomicrobium</taxon>
    </lineage>
</organism>
<reference evidence="4" key="1">
    <citation type="journal article" date="2013" name="Stand. Genomic Sci.">
        <title>Complete genome sequence of the moderate thermophile Anaerobaculum mobile type strain (NGA(T)).</title>
        <authorList>
            <person name="Mavromatis K."/>
            <person name="Stackebrandt E."/>
            <person name="Held B."/>
            <person name="Lapidus A."/>
            <person name="Nolan M."/>
            <person name="Lucas S."/>
            <person name="Hammon N."/>
            <person name="Deshpande S."/>
            <person name="Cheng J.F."/>
            <person name="Tapia R."/>
            <person name="Goodwin L.A."/>
            <person name="Pitluck S."/>
            <person name="Liolios K."/>
            <person name="Pagani I."/>
            <person name="Ivanova N."/>
            <person name="Mikhailova N."/>
            <person name="Huntemann M."/>
            <person name="Pati A."/>
            <person name="Chen A."/>
            <person name="Palaniappan K."/>
            <person name="Land M."/>
            <person name="Rohde M."/>
            <person name="Spring S."/>
            <person name="Goker M."/>
            <person name="Woyke T."/>
            <person name="Detter J.C."/>
            <person name="Bristow J."/>
            <person name="Eisen J.A."/>
            <person name="Markowitz V."/>
            <person name="Hugenholtz P."/>
            <person name="Klenk H.P."/>
            <person name="Kyrpides N.C."/>
        </authorList>
    </citation>
    <scope>NUCLEOTIDE SEQUENCE</scope>
    <source>
        <strain evidence="4">ATCC BAA-54 / DSM 13181 / NGA</strain>
    </source>
</reference>
<evidence type="ECO:0000256" key="1">
    <source>
        <dbReference type="SAM" id="MobiDB-lite"/>
    </source>
</evidence>
<accession>I4BUK8</accession>
<dbReference type="STRING" id="891968.Anamo_0308"/>
<feature type="compositionally biased region" description="Basic and acidic residues" evidence="1">
    <location>
        <begin position="163"/>
        <end position="176"/>
    </location>
</feature>